<dbReference type="GO" id="GO:0015935">
    <property type="term" value="C:small ribosomal subunit"/>
    <property type="evidence" value="ECO:0007669"/>
    <property type="project" value="InterPro"/>
</dbReference>
<keyword evidence="6" id="KW-0687">Ribonucleoprotein</keyword>
<organism evidence="8 9">
    <name type="scientific">Nephila pilipes</name>
    <name type="common">Giant wood spider</name>
    <name type="synonym">Nephila maculata</name>
    <dbReference type="NCBI Taxonomy" id="299642"/>
    <lineage>
        <taxon>Eukaryota</taxon>
        <taxon>Metazoa</taxon>
        <taxon>Ecdysozoa</taxon>
        <taxon>Arthropoda</taxon>
        <taxon>Chelicerata</taxon>
        <taxon>Arachnida</taxon>
        <taxon>Araneae</taxon>
        <taxon>Araneomorphae</taxon>
        <taxon>Entelegynae</taxon>
        <taxon>Araneoidea</taxon>
        <taxon>Nephilidae</taxon>
        <taxon>Nephila</taxon>
    </lineage>
</organism>
<comment type="caution">
    <text evidence="8">The sequence shown here is derived from an EMBL/GenBank/DDBJ whole genome shotgun (WGS) entry which is preliminary data.</text>
</comment>
<dbReference type="PROSITE" id="PS00055">
    <property type="entry name" value="RIBOSOMAL_S12"/>
    <property type="match status" value="1"/>
</dbReference>
<keyword evidence="3" id="KW-0809">Transit peptide</keyword>
<dbReference type="SUPFAM" id="SSF50249">
    <property type="entry name" value="Nucleic acid-binding proteins"/>
    <property type="match status" value="1"/>
</dbReference>
<protein>
    <recommendedName>
        <fullName evidence="7">Small ribosomal subunit protein uS12m</fullName>
    </recommendedName>
</protein>
<gene>
    <name evidence="8" type="primary">tko</name>
    <name evidence="8" type="ORF">NPIL_445651</name>
</gene>
<reference evidence="8" key="1">
    <citation type="submission" date="2020-08" db="EMBL/GenBank/DDBJ databases">
        <title>Multicomponent nature underlies the extraordinary mechanical properties of spider dragline silk.</title>
        <authorList>
            <person name="Kono N."/>
            <person name="Nakamura H."/>
            <person name="Mori M."/>
            <person name="Yoshida Y."/>
            <person name="Ohtoshi R."/>
            <person name="Malay A.D."/>
            <person name="Moran D.A.P."/>
            <person name="Tomita M."/>
            <person name="Numata K."/>
            <person name="Arakawa K."/>
        </authorList>
    </citation>
    <scope>NUCLEOTIDE SEQUENCE</scope>
</reference>
<sequence length="238" mass="27117">MSEDHEGPAYHKLKNESKINKQPIGQRYNVELETRNLIIFTKMANILKFCQSVSGIAASITSVAKYAVQNMAKCSTYPKLQTLQFSKTCNFQSPLSFTFSKLLKPTNIHQQLQVRNYQPKISSENTQLYIIHYSKPKLKRKRKHPLDSRPQMKGVVLKTLVKKPKKPNSANRKCVLVRLSNGKEATAYVPGEGHNLQEHNIVLVRFGRVKDVPGLRLKVIRGKYDCSHVVKKGSTMRV</sequence>
<evidence type="ECO:0000256" key="6">
    <source>
        <dbReference type="ARBA" id="ARBA00023274"/>
    </source>
</evidence>
<dbReference type="AlphaFoldDB" id="A0A8X6PYK7"/>
<name>A0A8X6PYK7_NEPPI</name>
<comment type="subcellular location">
    <subcellularLocation>
        <location evidence="1">Mitochondrion</location>
    </subcellularLocation>
</comment>
<evidence type="ECO:0000313" key="9">
    <source>
        <dbReference type="Proteomes" id="UP000887013"/>
    </source>
</evidence>
<evidence type="ECO:0000256" key="5">
    <source>
        <dbReference type="ARBA" id="ARBA00023128"/>
    </source>
</evidence>
<dbReference type="InterPro" id="IPR006032">
    <property type="entry name" value="Ribosomal_uS12"/>
</dbReference>
<evidence type="ECO:0000256" key="4">
    <source>
        <dbReference type="ARBA" id="ARBA00022980"/>
    </source>
</evidence>
<dbReference type="GO" id="GO:0003735">
    <property type="term" value="F:structural constituent of ribosome"/>
    <property type="evidence" value="ECO:0007669"/>
    <property type="project" value="InterPro"/>
</dbReference>
<keyword evidence="9" id="KW-1185">Reference proteome</keyword>
<proteinExistence type="inferred from homology"/>
<dbReference type="CDD" id="cd03368">
    <property type="entry name" value="Ribosomal_S12"/>
    <property type="match status" value="1"/>
</dbReference>
<evidence type="ECO:0000256" key="2">
    <source>
        <dbReference type="ARBA" id="ARBA00005657"/>
    </source>
</evidence>
<comment type="similarity">
    <text evidence="2">Belongs to the universal ribosomal protein uS12 family.</text>
</comment>
<dbReference type="EMBL" id="BMAW01075380">
    <property type="protein sequence ID" value="GFT96557.1"/>
    <property type="molecule type" value="Genomic_DNA"/>
</dbReference>
<evidence type="ECO:0000256" key="7">
    <source>
        <dbReference type="ARBA" id="ARBA00035248"/>
    </source>
</evidence>
<dbReference type="NCBIfam" id="TIGR00981">
    <property type="entry name" value="rpsL_bact"/>
    <property type="match status" value="1"/>
</dbReference>
<keyword evidence="5" id="KW-0496">Mitochondrion</keyword>
<dbReference type="Proteomes" id="UP000887013">
    <property type="component" value="Unassembled WGS sequence"/>
</dbReference>
<accession>A0A8X6PYK7</accession>
<evidence type="ECO:0000313" key="8">
    <source>
        <dbReference type="EMBL" id="GFT96557.1"/>
    </source>
</evidence>
<dbReference type="Gene3D" id="2.40.50.140">
    <property type="entry name" value="Nucleic acid-binding proteins"/>
    <property type="match status" value="1"/>
</dbReference>
<dbReference type="Pfam" id="PF00164">
    <property type="entry name" value="Ribosom_S12_S23"/>
    <property type="match status" value="1"/>
</dbReference>
<evidence type="ECO:0000256" key="1">
    <source>
        <dbReference type="ARBA" id="ARBA00004173"/>
    </source>
</evidence>
<dbReference type="PANTHER" id="PTHR11652">
    <property type="entry name" value="30S RIBOSOMAL PROTEIN S12 FAMILY MEMBER"/>
    <property type="match status" value="1"/>
</dbReference>
<dbReference type="OrthoDB" id="361013at2759"/>
<dbReference type="GO" id="GO:0006412">
    <property type="term" value="P:translation"/>
    <property type="evidence" value="ECO:0007669"/>
    <property type="project" value="InterPro"/>
</dbReference>
<keyword evidence="4 8" id="KW-0689">Ribosomal protein</keyword>
<dbReference type="InterPro" id="IPR005679">
    <property type="entry name" value="Ribosomal_uS12_bac"/>
</dbReference>
<dbReference type="FunFam" id="2.40.50.140:FF:000115">
    <property type="entry name" value="28S ribosomal protein S12, mitochondrial"/>
    <property type="match status" value="1"/>
</dbReference>
<evidence type="ECO:0000256" key="3">
    <source>
        <dbReference type="ARBA" id="ARBA00022946"/>
    </source>
</evidence>
<dbReference type="GO" id="GO:0005739">
    <property type="term" value="C:mitochondrion"/>
    <property type="evidence" value="ECO:0007669"/>
    <property type="project" value="UniProtKB-SubCell"/>
</dbReference>
<dbReference type="PRINTS" id="PR01034">
    <property type="entry name" value="RIBOSOMALS12"/>
</dbReference>
<dbReference type="InterPro" id="IPR012340">
    <property type="entry name" value="NA-bd_OB-fold"/>
</dbReference>